<sequence>MTQPADKYPFPGQILPLTAVRFWAASWVMIFHFSTMLPDGSIKDWPWVLRGYLGVDFFFILSGFVSDPIFYLTIQTNGRYMDCAEFRCDYLFCRRYGAALQ</sequence>
<proteinExistence type="predicted"/>
<accession>A0A7T5R3D2</accession>
<evidence type="ECO:0000313" key="3">
    <source>
        <dbReference type="Proteomes" id="UP000595362"/>
    </source>
</evidence>
<name>A0A7T5R3D2_9BACT</name>
<feature type="transmembrane region" description="Helical" evidence="1">
    <location>
        <begin position="12"/>
        <end position="33"/>
    </location>
</feature>
<organism evidence="2 3">
    <name type="scientific">Micavibrio aeruginosavorus</name>
    <dbReference type="NCBI Taxonomy" id="349221"/>
    <lineage>
        <taxon>Bacteria</taxon>
        <taxon>Pseudomonadati</taxon>
        <taxon>Bdellovibrionota</taxon>
        <taxon>Bdellovibrionia</taxon>
        <taxon>Bdellovibrionales</taxon>
        <taxon>Pseudobdellovibrionaceae</taxon>
        <taxon>Micavibrio</taxon>
    </lineage>
</organism>
<protein>
    <recommendedName>
        <fullName evidence="4">Acyltransferase 3 domain-containing protein</fullName>
    </recommendedName>
</protein>
<keyword evidence="1" id="KW-1133">Transmembrane helix</keyword>
<keyword evidence="1" id="KW-0472">Membrane</keyword>
<dbReference type="AlphaFoldDB" id="A0A7T5R3D2"/>
<reference evidence="2 3" key="1">
    <citation type="submission" date="2020-07" db="EMBL/GenBank/DDBJ databases">
        <title>Huge and variable diversity of episymbiotic CPR bacteria and DPANN archaea in groundwater ecosystems.</title>
        <authorList>
            <person name="He C.Y."/>
            <person name="Keren R."/>
            <person name="Whittaker M."/>
            <person name="Farag I.F."/>
            <person name="Doudna J."/>
            <person name="Cate J.H.D."/>
            <person name="Banfield J.F."/>
        </authorList>
    </citation>
    <scope>NUCLEOTIDE SEQUENCE [LARGE SCALE GENOMIC DNA]</scope>
    <source>
        <strain evidence="2">NC_groundwater_70_Ag_B-0.1um_54_66</strain>
    </source>
</reference>
<feature type="transmembrane region" description="Helical" evidence="1">
    <location>
        <begin position="53"/>
        <end position="72"/>
    </location>
</feature>
<evidence type="ECO:0000313" key="2">
    <source>
        <dbReference type="EMBL" id="QQG36750.1"/>
    </source>
</evidence>
<evidence type="ECO:0008006" key="4">
    <source>
        <dbReference type="Google" id="ProtNLM"/>
    </source>
</evidence>
<dbReference type="EMBL" id="CP066681">
    <property type="protein sequence ID" value="QQG36750.1"/>
    <property type="molecule type" value="Genomic_DNA"/>
</dbReference>
<dbReference type="Proteomes" id="UP000595362">
    <property type="component" value="Chromosome"/>
</dbReference>
<keyword evidence="1" id="KW-0812">Transmembrane</keyword>
<gene>
    <name evidence="2" type="ORF">HYS17_02960</name>
</gene>
<evidence type="ECO:0000256" key="1">
    <source>
        <dbReference type="SAM" id="Phobius"/>
    </source>
</evidence>